<keyword evidence="1" id="KW-1133">Transmembrane helix</keyword>
<keyword evidence="1" id="KW-0812">Transmembrane</keyword>
<dbReference type="EMBL" id="BMXY01000003">
    <property type="protein sequence ID" value="GGZ68579.1"/>
    <property type="molecule type" value="Genomic_DNA"/>
</dbReference>
<keyword evidence="3" id="KW-1185">Reference proteome</keyword>
<organism evidence="2 3">
    <name type="scientific">Cognatilysobacter xinjiangensis</name>
    <dbReference type="NCBI Taxonomy" id="546892"/>
    <lineage>
        <taxon>Bacteria</taxon>
        <taxon>Pseudomonadati</taxon>
        <taxon>Pseudomonadota</taxon>
        <taxon>Gammaproteobacteria</taxon>
        <taxon>Lysobacterales</taxon>
        <taxon>Lysobacteraceae</taxon>
        <taxon>Cognatilysobacter</taxon>
    </lineage>
</organism>
<sequence length="88" mass="9185">MSWLYLLLSIAAFAVALKTSSGALMAVALLAGLGLLGAWLMGLLASRMESRSGDPSTIIDPVELQRMREQAEARRAAAEAGSEPPQAG</sequence>
<gene>
    <name evidence="2" type="ORF">GCM10008101_23600</name>
</gene>
<comment type="caution">
    <text evidence="2">The sequence shown here is derived from an EMBL/GenBank/DDBJ whole genome shotgun (WGS) entry which is preliminary data.</text>
</comment>
<evidence type="ECO:0000313" key="2">
    <source>
        <dbReference type="EMBL" id="GGZ68579.1"/>
    </source>
</evidence>
<name>A0ABQ3C574_9GAMM</name>
<evidence type="ECO:0000313" key="3">
    <source>
        <dbReference type="Proteomes" id="UP000643403"/>
    </source>
</evidence>
<proteinExistence type="predicted"/>
<accession>A0ABQ3C574</accession>
<dbReference type="RefSeq" id="WP_189450192.1">
    <property type="nucleotide sequence ID" value="NZ_BMXY01000003.1"/>
</dbReference>
<reference evidence="3" key="1">
    <citation type="journal article" date="2019" name="Int. J. Syst. Evol. Microbiol.">
        <title>The Global Catalogue of Microorganisms (GCM) 10K type strain sequencing project: providing services to taxonomists for standard genome sequencing and annotation.</title>
        <authorList>
            <consortium name="The Broad Institute Genomics Platform"/>
            <consortium name="The Broad Institute Genome Sequencing Center for Infectious Disease"/>
            <person name="Wu L."/>
            <person name="Ma J."/>
        </authorList>
    </citation>
    <scope>NUCLEOTIDE SEQUENCE [LARGE SCALE GENOMIC DNA]</scope>
    <source>
        <strain evidence="3">KCTC 22558</strain>
    </source>
</reference>
<protein>
    <submittedName>
        <fullName evidence="2">Uncharacterized protein</fullName>
    </submittedName>
</protein>
<keyword evidence="1" id="KW-0472">Membrane</keyword>
<dbReference type="Proteomes" id="UP000643403">
    <property type="component" value="Unassembled WGS sequence"/>
</dbReference>
<feature type="transmembrane region" description="Helical" evidence="1">
    <location>
        <begin position="24"/>
        <end position="45"/>
    </location>
</feature>
<evidence type="ECO:0000256" key="1">
    <source>
        <dbReference type="SAM" id="Phobius"/>
    </source>
</evidence>